<dbReference type="Proteomes" id="UP000324222">
    <property type="component" value="Unassembled WGS sequence"/>
</dbReference>
<evidence type="ECO:0000313" key="1">
    <source>
        <dbReference type="EMBL" id="MPC94683.1"/>
    </source>
</evidence>
<evidence type="ECO:0000313" key="2">
    <source>
        <dbReference type="Proteomes" id="UP000324222"/>
    </source>
</evidence>
<dbReference type="EMBL" id="VSRR010099530">
    <property type="protein sequence ID" value="MPC94683.1"/>
    <property type="molecule type" value="Genomic_DNA"/>
</dbReference>
<dbReference type="AlphaFoldDB" id="A0A5B7JJX9"/>
<reference evidence="1 2" key="1">
    <citation type="submission" date="2019-05" db="EMBL/GenBank/DDBJ databases">
        <title>Another draft genome of Portunus trituberculatus and its Hox gene families provides insights of decapod evolution.</title>
        <authorList>
            <person name="Jeong J.-H."/>
            <person name="Song I."/>
            <person name="Kim S."/>
            <person name="Choi T."/>
            <person name="Kim D."/>
            <person name="Ryu S."/>
            <person name="Kim W."/>
        </authorList>
    </citation>
    <scope>NUCLEOTIDE SEQUENCE [LARGE SCALE GENOMIC DNA]</scope>
    <source>
        <tissue evidence="1">Muscle</tissue>
    </source>
</reference>
<keyword evidence="2" id="KW-1185">Reference proteome</keyword>
<proteinExistence type="predicted"/>
<organism evidence="1 2">
    <name type="scientific">Portunus trituberculatus</name>
    <name type="common">Swimming crab</name>
    <name type="synonym">Neptunus trituberculatus</name>
    <dbReference type="NCBI Taxonomy" id="210409"/>
    <lineage>
        <taxon>Eukaryota</taxon>
        <taxon>Metazoa</taxon>
        <taxon>Ecdysozoa</taxon>
        <taxon>Arthropoda</taxon>
        <taxon>Crustacea</taxon>
        <taxon>Multicrustacea</taxon>
        <taxon>Malacostraca</taxon>
        <taxon>Eumalacostraca</taxon>
        <taxon>Eucarida</taxon>
        <taxon>Decapoda</taxon>
        <taxon>Pleocyemata</taxon>
        <taxon>Brachyura</taxon>
        <taxon>Eubrachyura</taxon>
        <taxon>Portunoidea</taxon>
        <taxon>Portunidae</taxon>
        <taxon>Portuninae</taxon>
        <taxon>Portunus</taxon>
    </lineage>
</organism>
<sequence>MVSLCGREKKKEKKKRTTDLLAPSLYRYWLRRGWCDPSDAVIGGEKPTHTHAYDIACVKNVSARNECKPQLQRYLMQEYHDVSSVVAPRSPERLLLHRTDACVVLNM</sequence>
<gene>
    <name evidence="1" type="ORF">E2C01_089862</name>
</gene>
<accession>A0A5B7JJX9</accession>
<protein>
    <submittedName>
        <fullName evidence="1">Uncharacterized protein</fullName>
    </submittedName>
</protein>
<comment type="caution">
    <text evidence="1">The sequence shown here is derived from an EMBL/GenBank/DDBJ whole genome shotgun (WGS) entry which is preliminary data.</text>
</comment>
<name>A0A5B7JJX9_PORTR</name>